<name>A0A6V8MXX2_9BACT</name>
<evidence type="ECO:0000313" key="5">
    <source>
        <dbReference type="Proteomes" id="UP000568888"/>
    </source>
</evidence>
<dbReference type="Proteomes" id="UP000568888">
    <property type="component" value="Unassembled WGS sequence"/>
</dbReference>
<reference evidence="3" key="2">
    <citation type="journal article" date="2021" name="Int. J. Syst. Evol. Microbiol.">
        <title>Geomonas silvestris sp. nov., Geomonas paludis sp. nov. and Geomonas limicola sp. nov., isolated from terrestrial environments, and emended description of the genus Geomonas.</title>
        <authorList>
            <person name="Itoh H."/>
            <person name="Xu Z."/>
            <person name="Masuda Y."/>
            <person name="Ushijima N."/>
            <person name="Hayakawa C."/>
            <person name="Shiratori Y."/>
            <person name="Senoo K."/>
        </authorList>
    </citation>
    <scope>NUCLEOTIDE SEQUENCE</scope>
    <source>
        <strain evidence="3">Red736</strain>
    </source>
</reference>
<keyword evidence="6" id="KW-1185">Reference proteome</keyword>
<dbReference type="InterPro" id="IPR007372">
    <property type="entry name" value="Lipid/polyisoprenoid-bd_YceI"/>
</dbReference>
<dbReference type="InterPro" id="IPR036761">
    <property type="entry name" value="TTHA0802/YceI-like_sf"/>
</dbReference>
<evidence type="ECO:0000313" key="4">
    <source>
        <dbReference type="EMBL" id="UPU34699.1"/>
    </source>
</evidence>
<proteinExistence type="predicted"/>
<feature type="domain" description="Lipid/polyisoprenoid-binding YceI-like" evidence="2">
    <location>
        <begin position="29"/>
        <end position="199"/>
    </location>
</feature>
<dbReference type="SMART" id="SM00867">
    <property type="entry name" value="YceI"/>
    <property type="match status" value="1"/>
</dbReference>
<accession>A0A6V8MXX2</accession>
<dbReference type="Gene3D" id="2.40.128.110">
    <property type="entry name" value="Lipid/polyisoprenoid-binding, YceI-like"/>
    <property type="match status" value="1"/>
</dbReference>
<reference evidence="4" key="3">
    <citation type="submission" date="2022-04" db="EMBL/GenBank/DDBJ databases">
        <authorList>
            <person name="Liu G."/>
        </authorList>
    </citation>
    <scope>NUCLEOTIDE SEQUENCE</scope>
    <source>
        <strain evidence="4">RG22</strain>
    </source>
</reference>
<dbReference type="EMBL" id="CP096574">
    <property type="protein sequence ID" value="UPU34699.1"/>
    <property type="molecule type" value="Genomic_DNA"/>
</dbReference>
<dbReference type="AlphaFoldDB" id="A0A6V8MXX2"/>
<protein>
    <submittedName>
        <fullName evidence="3">Polyisoprenoid-binding protein</fullName>
    </submittedName>
    <submittedName>
        <fullName evidence="4">YceI family protein</fullName>
    </submittedName>
</protein>
<evidence type="ECO:0000313" key="3">
    <source>
        <dbReference type="EMBL" id="GFO65076.1"/>
    </source>
</evidence>
<evidence type="ECO:0000256" key="1">
    <source>
        <dbReference type="SAM" id="SignalP"/>
    </source>
</evidence>
<keyword evidence="1" id="KW-0732">Signal</keyword>
<evidence type="ECO:0000313" key="6">
    <source>
        <dbReference type="Proteomes" id="UP000831485"/>
    </source>
</evidence>
<dbReference type="PANTHER" id="PTHR34406:SF1">
    <property type="entry name" value="PROTEIN YCEI"/>
    <property type="match status" value="1"/>
</dbReference>
<feature type="chain" id="PRO_5027943781" evidence="1">
    <location>
        <begin position="28"/>
        <end position="202"/>
    </location>
</feature>
<gene>
    <name evidence="3" type="ORF">GMPD_29950</name>
    <name evidence="4" type="ORF">M1B72_14740</name>
</gene>
<dbReference type="Pfam" id="PF04264">
    <property type="entry name" value="YceI"/>
    <property type="match status" value="1"/>
</dbReference>
<dbReference type="Proteomes" id="UP000831485">
    <property type="component" value="Chromosome"/>
</dbReference>
<feature type="signal peptide" evidence="1">
    <location>
        <begin position="1"/>
        <end position="27"/>
    </location>
</feature>
<dbReference type="PANTHER" id="PTHR34406">
    <property type="entry name" value="PROTEIN YCEI"/>
    <property type="match status" value="1"/>
</dbReference>
<sequence length="202" mass="21384">MIRLTAARVAGLVTAAFLFAAPVLASAATWNIDSDHSSIGFKVRHLMVSNVKGVFGKVSGVVNIDDSDLSRSSVTATIDTTSIDTGVAKRDAHLKSPDFLDVAKYPTMTFVSTGVTKGSGGNFKLMGNLTLHGVTRPVVLDVEGLSPEIKDPMGTLRRGASASTTINRKDYGLIWNKMMEAGGVAVGDEVKINIEVEMTKAK</sequence>
<dbReference type="RefSeq" id="WP_183348794.1">
    <property type="nucleotide sequence ID" value="NZ_BLXY01000006.1"/>
</dbReference>
<organism evidence="3 5">
    <name type="scientific">Geomonas paludis</name>
    <dbReference type="NCBI Taxonomy" id="2740185"/>
    <lineage>
        <taxon>Bacteria</taxon>
        <taxon>Pseudomonadati</taxon>
        <taxon>Thermodesulfobacteriota</taxon>
        <taxon>Desulfuromonadia</taxon>
        <taxon>Geobacterales</taxon>
        <taxon>Geobacteraceae</taxon>
        <taxon>Geomonas</taxon>
    </lineage>
</organism>
<reference evidence="5" key="1">
    <citation type="submission" date="2020-06" db="EMBL/GenBank/DDBJ databases">
        <title>Draft genomic sequecing of Geomonas sp. Red736.</title>
        <authorList>
            <person name="Itoh H."/>
            <person name="Xu Z.X."/>
            <person name="Ushijima N."/>
            <person name="Masuda Y."/>
            <person name="Shiratori Y."/>
            <person name="Senoo K."/>
        </authorList>
    </citation>
    <scope>NUCLEOTIDE SEQUENCE [LARGE SCALE GENOMIC DNA]</scope>
    <source>
        <strain evidence="5">Red736</strain>
    </source>
</reference>
<dbReference type="SUPFAM" id="SSF101874">
    <property type="entry name" value="YceI-like"/>
    <property type="match status" value="1"/>
</dbReference>
<dbReference type="EMBL" id="BLXY01000006">
    <property type="protein sequence ID" value="GFO65076.1"/>
    <property type="molecule type" value="Genomic_DNA"/>
</dbReference>
<evidence type="ECO:0000259" key="2">
    <source>
        <dbReference type="SMART" id="SM00867"/>
    </source>
</evidence>